<dbReference type="PANTHER" id="PTHR44943">
    <property type="entry name" value="CELLULOSE SYNTHASE OPERON PROTEIN C"/>
    <property type="match status" value="1"/>
</dbReference>
<proteinExistence type="predicted"/>
<evidence type="ECO:0000256" key="2">
    <source>
        <dbReference type="ARBA" id="ARBA00022803"/>
    </source>
</evidence>
<name>A0A926HQI1_9FIRM</name>
<dbReference type="InterPro" id="IPR019734">
    <property type="entry name" value="TPR_rpt"/>
</dbReference>
<dbReference type="InterPro" id="IPR013105">
    <property type="entry name" value="TPR_2"/>
</dbReference>
<dbReference type="SUPFAM" id="SSF48452">
    <property type="entry name" value="TPR-like"/>
    <property type="match status" value="2"/>
</dbReference>
<accession>A0A926HQI1</accession>
<evidence type="ECO:0000256" key="1">
    <source>
        <dbReference type="ARBA" id="ARBA00022737"/>
    </source>
</evidence>
<evidence type="ECO:0000313" key="5">
    <source>
        <dbReference type="Proteomes" id="UP000623172"/>
    </source>
</evidence>
<organism evidence="4 5">
    <name type="scientific">Gehongia tenuis</name>
    <dbReference type="NCBI Taxonomy" id="2763655"/>
    <lineage>
        <taxon>Bacteria</taxon>
        <taxon>Bacillati</taxon>
        <taxon>Bacillota</taxon>
        <taxon>Clostridia</taxon>
        <taxon>Christensenellales</taxon>
        <taxon>Christensenellaceae</taxon>
        <taxon>Gehongia</taxon>
    </lineage>
</organism>
<keyword evidence="2 3" id="KW-0802">TPR repeat</keyword>
<comment type="caution">
    <text evidence="4">The sequence shown here is derived from an EMBL/GenBank/DDBJ whole genome shotgun (WGS) entry which is preliminary data.</text>
</comment>
<dbReference type="SMART" id="SM00028">
    <property type="entry name" value="TPR"/>
    <property type="match status" value="5"/>
</dbReference>
<reference evidence="4" key="1">
    <citation type="submission" date="2020-08" db="EMBL/GenBank/DDBJ databases">
        <title>Genome public.</title>
        <authorList>
            <person name="Liu C."/>
            <person name="Sun Q."/>
        </authorList>
    </citation>
    <scope>NUCLEOTIDE SEQUENCE</scope>
    <source>
        <strain evidence="4">NSJ-53</strain>
    </source>
</reference>
<feature type="repeat" description="TPR" evidence="3">
    <location>
        <begin position="87"/>
        <end position="120"/>
    </location>
</feature>
<dbReference type="Gene3D" id="1.25.40.10">
    <property type="entry name" value="Tetratricopeptide repeat domain"/>
    <property type="match status" value="3"/>
</dbReference>
<dbReference type="PANTHER" id="PTHR44943:SF8">
    <property type="entry name" value="TPR REPEAT-CONTAINING PROTEIN MJ0263"/>
    <property type="match status" value="1"/>
</dbReference>
<keyword evidence="5" id="KW-1185">Reference proteome</keyword>
<dbReference type="Proteomes" id="UP000623172">
    <property type="component" value="Unassembled WGS sequence"/>
</dbReference>
<protein>
    <submittedName>
        <fullName evidence="4">Tetratricopeptide repeat protein</fullName>
    </submittedName>
</protein>
<dbReference type="EMBL" id="JACRSR010000001">
    <property type="protein sequence ID" value="MBC8531276.1"/>
    <property type="molecule type" value="Genomic_DNA"/>
</dbReference>
<dbReference type="InterPro" id="IPR011990">
    <property type="entry name" value="TPR-like_helical_dom_sf"/>
</dbReference>
<gene>
    <name evidence="4" type="ORF">H8696_05375</name>
</gene>
<sequence>MAKNRYVKQNVVPFEQKAVLFHRKGTRHLQQHNLMEALHFYRKAAEKDPENSEYLLDLAQVYSEMGYFQQSNDILFDMIQRKKGVTSECYYGLGCNFIGMEDYPRAQESFEKYLEMDEDGEYALEVEDFLELLYSKNLYVDSDGMPVDGKTGRLYRMAGRAKALLDQGEFKKAIRLFKAILEQDDSMVFVHNNLSLAYHCMGRKEKAFEEVYKALRLDPKNVHALCNLALYQHKAGKPEARDKALEYLMELIRDGDEGLYKAAVTLCEMELHELARPILIRLVQQMPYDKRVLHYMAACYFHLGEYDKALHYWQRVERLDPHNTVASYYMETARAVIHGELDPSKTEVSYYFQVPYVEIIRRIHHLNQYVKEGRERLAERWQDPAFRALLWWGLDINDDAIKKAVLLLIAEIGDGEAQRMLRSFILRKDESDEVKREVFALLKMTGAPEPYITYVDGNIMEVQVSVVEGDDAEKAGEFDDEVLKLTLARMKDRYAQGYAEKVEDLWQRYLERAGRDFSPLARLEGWAASLEYCYCRQMDMIITKRTLAAIYDTTAPTIDLYAAEMLNVLEGGKHAGNRL</sequence>
<dbReference type="Pfam" id="PF13432">
    <property type="entry name" value="TPR_16"/>
    <property type="match status" value="2"/>
</dbReference>
<dbReference type="InterPro" id="IPR051685">
    <property type="entry name" value="Ycf3/AcsC/BcsC/TPR_MFPF"/>
</dbReference>
<feature type="repeat" description="TPR" evidence="3">
    <location>
        <begin position="188"/>
        <end position="221"/>
    </location>
</feature>
<feature type="repeat" description="TPR" evidence="3">
    <location>
        <begin position="18"/>
        <end position="51"/>
    </location>
</feature>
<dbReference type="Pfam" id="PF07719">
    <property type="entry name" value="TPR_2"/>
    <property type="match status" value="1"/>
</dbReference>
<dbReference type="PROSITE" id="PS50005">
    <property type="entry name" value="TPR"/>
    <property type="match status" value="4"/>
</dbReference>
<dbReference type="AlphaFoldDB" id="A0A926HQI1"/>
<evidence type="ECO:0000313" key="4">
    <source>
        <dbReference type="EMBL" id="MBC8531276.1"/>
    </source>
</evidence>
<feature type="repeat" description="TPR" evidence="3">
    <location>
        <begin position="290"/>
        <end position="323"/>
    </location>
</feature>
<dbReference type="Pfam" id="PF13181">
    <property type="entry name" value="TPR_8"/>
    <property type="match status" value="1"/>
</dbReference>
<keyword evidence="1" id="KW-0677">Repeat</keyword>
<dbReference type="RefSeq" id="WP_249315586.1">
    <property type="nucleotide sequence ID" value="NZ_JACRSR010000001.1"/>
</dbReference>
<evidence type="ECO:0000256" key="3">
    <source>
        <dbReference type="PROSITE-ProRule" id="PRU00339"/>
    </source>
</evidence>